<reference evidence="1 2" key="1">
    <citation type="submission" date="2020-08" db="EMBL/GenBank/DDBJ databases">
        <title>Functional genomics of gut bacteria from endangered species of beetles.</title>
        <authorList>
            <person name="Carlos-Shanley C."/>
        </authorList>
    </citation>
    <scope>NUCLEOTIDE SEQUENCE [LARGE SCALE GENOMIC DNA]</scope>
    <source>
        <strain evidence="1 2">S00136</strain>
    </source>
</reference>
<sequence length="235" mass="27207">MVQWSVQSIAASGLFTGTQILSYYFFWPVREGSSGGLPSSRPVQNSRKSLITKYKLMKNNRTAFETRFWAGGRKRSGLKLMKAYFQFNDLAASKEQLSSIMNCAINRNTWIKEDPSVIFQFHQSMRSFVRAGYLIALTEKKRSINTQLENVSPLLLGLLSEKEYQNPLLVFKKAFKEYSIREFDYFMSGIVYFSLGVYENVPEKNIINPYIHLIKMLDAAYIILERREKEINVVS</sequence>
<dbReference type="EMBL" id="JACHLC010000001">
    <property type="protein sequence ID" value="MBB6370508.1"/>
    <property type="molecule type" value="Genomic_DNA"/>
</dbReference>
<accession>A0A841NA56</accession>
<keyword evidence="2" id="KW-1185">Reference proteome</keyword>
<protein>
    <submittedName>
        <fullName evidence="1">Uncharacterized protein</fullName>
    </submittedName>
</protein>
<proteinExistence type="predicted"/>
<name>A0A841NA56_9FLAO</name>
<comment type="caution">
    <text evidence="1">The sequence shown here is derived from an EMBL/GenBank/DDBJ whole genome shotgun (WGS) entry which is preliminary data.</text>
</comment>
<evidence type="ECO:0000313" key="1">
    <source>
        <dbReference type="EMBL" id="MBB6370508.1"/>
    </source>
</evidence>
<organism evidence="1 2">
    <name type="scientific">Chryseobacterium shigense</name>
    <dbReference type="NCBI Taxonomy" id="297244"/>
    <lineage>
        <taxon>Bacteria</taxon>
        <taxon>Pseudomonadati</taxon>
        <taxon>Bacteroidota</taxon>
        <taxon>Flavobacteriia</taxon>
        <taxon>Flavobacteriales</taxon>
        <taxon>Weeksellaceae</taxon>
        <taxon>Chryseobacterium group</taxon>
        <taxon>Chryseobacterium</taxon>
    </lineage>
</organism>
<dbReference type="AlphaFoldDB" id="A0A841NA56"/>
<dbReference type="RefSeq" id="WP_184158746.1">
    <property type="nucleotide sequence ID" value="NZ_JACHLC010000001.1"/>
</dbReference>
<evidence type="ECO:0000313" key="2">
    <source>
        <dbReference type="Proteomes" id="UP000589738"/>
    </source>
</evidence>
<dbReference type="Proteomes" id="UP000589738">
    <property type="component" value="Unassembled WGS sequence"/>
</dbReference>
<gene>
    <name evidence="1" type="ORF">HNP36_001561</name>
</gene>